<sequence length="271" mass="31299">MSDHAPFFFDPKKLNALAERYRDQYVNADPCPHIYFDDFLPIEAAEDVLAEFPGAGVITWKNIGNEHEIKKSCENEQHIGPMARHLIAQFNSSAFVTFLEKLTGIDGLITDSHLRGGGLHRIEKGGYLKVHLDFNWYPKLRLTRRLNILFFLNKDWKEEYGGHFELWDKDMKKAQARILPVFNRLALFATSEESYHGHPDPLNCLEGMARKSIALYYYTSNGTEEVQKYSTVFRPRPGEDFLRGGSFSKNLIRELMPPIIYKNVKKILGKK</sequence>
<dbReference type="InterPro" id="IPR051842">
    <property type="entry name" value="uS12_prolyl_hydroxylase"/>
</dbReference>
<dbReference type="AlphaFoldDB" id="A0A1G2SBD5"/>
<name>A0A1G2SBD5_9BACT</name>
<proteinExistence type="predicted"/>
<dbReference type="Gene3D" id="2.60.120.620">
    <property type="entry name" value="q2cbj1_9rhob like domain"/>
    <property type="match status" value="1"/>
</dbReference>
<gene>
    <name evidence="2" type="ORF">A2675_00230</name>
</gene>
<accession>A0A1G2SBD5</accession>
<dbReference type="PANTHER" id="PTHR12117:SF0">
    <property type="entry name" value="PROLYL 3-HYDROXYLASE OGFOD1"/>
    <property type="match status" value="1"/>
</dbReference>
<evidence type="ECO:0000313" key="2">
    <source>
        <dbReference type="EMBL" id="OHA82042.1"/>
    </source>
</evidence>
<feature type="domain" description="Prolyl 4-hydroxylase alpha subunit Fe(2+) 2OG dioxygenase" evidence="1">
    <location>
        <begin position="119"/>
        <end position="218"/>
    </location>
</feature>
<dbReference type="Proteomes" id="UP000176997">
    <property type="component" value="Unassembled WGS sequence"/>
</dbReference>
<organism evidence="2 3">
    <name type="scientific">Candidatus Yonathbacteria bacterium RIFCSPHIGHO2_01_FULL_51_10</name>
    <dbReference type="NCBI Taxonomy" id="1802723"/>
    <lineage>
        <taxon>Bacteria</taxon>
        <taxon>Candidatus Yonathiibacteriota</taxon>
    </lineage>
</organism>
<dbReference type="Pfam" id="PF13640">
    <property type="entry name" value="2OG-FeII_Oxy_3"/>
    <property type="match status" value="1"/>
</dbReference>
<dbReference type="InterPro" id="IPR044862">
    <property type="entry name" value="Pro_4_hyd_alph_FE2OG_OXY"/>
</dbReference>
<reference evidence="2 3" key="1">
    <citation type="journal article" date="2016" name="Nat. Commun.">
        <title>Thousands of microbial genomes shed light on interconnected biogeochemical processes in an aquifer system.</title>
        <authorList>
            <person name="Anantharaman K."/>
            <person name="Brown C.T."/>
            <person name="Hug L.A."/>
            <person name="Sharon I."/>
            <person name="Castelle C.J."/>
            <person name="Probst A.J."/>
            <person name="Thomas B.C."/>
            <person name="Singh A."/>
            <person name="Wilkins M.J."/>
            <person name="Karaoz U."/>
            <person name="Brodie E.L."/>
            <person name="Williams K.H."/>
            <person name="Hubbard S.S."/>
            <person name="Banfield J.F."/>
        </authorList>
    </citation>
    <scope>NUCLEOTIDE SEQUENCE [LARGE SCALE GENOMIC DNA]</scope>
</reference>
<dbReference type="EMBL" id="MHUS01000004">
    <property type="protein sequence ID" value="OHA82042.1"/>
    <property type="molecule type" value="Genomic_DNA"/>
</dbReference>
<evidence type="ECO:0000313" key="3">
    <source>
        <dbReference type="Proteomes" id="UP000176997"/>
    </source>
</evidence>
<dbReference type="STRING" id="1802723.A2675_00230"/>
<protein>
    <recommendedName>
        <fullName evidence="1">Prolyl 4-hydroxylase alpha subunit Fe(2+) 2OG dioxygenase domain-containing protein</fullName>
    </recommendedName>
</protein>
<dbReference type="PANTHER" id="PTHR12117">
    <property type="entry name" value="HISTONE ACETYLTRANSFERASE COMPLEX"/>
    <property type="match status" value="1"/>
</dbReference>
<comment type="caution">
    <text evidence="2">The sequence shown here is derived from an EMBL/GenBank/DDBJ whole genome shotgun (WGS) entry which is preliminary data.</text>
</comment>
<evidence type="ECO:0000259" key="1">
    <source>
        <dbReference type="Pfam" id="PF13640"/>
    </source>
</evidence>